<protein>
    <submittedName>
        <fullName evidence="2">M23 family peptidase</fullName>
    </submittedName>
</protein>
<dbReference type="PANTHER" id="PTHR21666">
    <property type="entry name" value="PEPTIDASE-RELATED"/>
    <property type="match status" value="1"/>
</dbReference>
<dbReference type="OrthoDB" id="9809488at2"/>
<feature type="domain" description="M23ase beta-sheet core" evidence="1">
    <location>
        <begin position="96"/>
        <end position="192"/>
    </location>
</feature>
<dbReference type="InterPro" id="IPR050570">
    <property type="entry name" value="Cell_wall_metabolism_enzyme"/>
</dbReference>
<name>A0A3N0AY49_9ACTN</name>
<dbReference type="RefSeq" id="WP_123209006.1">
    <property type="nucleotide sequence ID" value="NZ_JBHTHO010000020.1"/>
</dbReference>
<dbReference type="EMBL" id="QIBX01000011">
    <property type="protein sequence ID" value="RNL39504.1"/>
    <property type="molecule type" value="Genomic_DNA"/>
</dbReference>
<dbReference type="Pfam" id="PF01551">
    <property type="entry name" value="Peptidase_M23"/>
    <property type="match status" value="1"/>
</dbReference>
<dbReference type="CDD" id="cd12797">
    <property type="entry name" value="M23_peptidase"/>
    <property type="match status" value="1"/>
</dbReference>
<dbReference type="PANTHER" id="PTHR21666:SF270">
    <property type="entry name" value="MUREIN HYDROLASE ACTIVATOR ENVC"/>
    <property type="match status" value="1"/>
</dbReference>
<comment type="caution">
    <text evidence="2">The sequence shown here is derived from an EMBL/GenBank/DDBJ whole genome shotgun (WGS) entry which is preliminary data.</text>
</comment>
<dbReference type="AlphaFoldDB" id="A0A3N0AY49"/>
<gene>
    <name evidence="2" type="ORF">DMP06_06875</name>
</gene>
<proteinExistence type="predicted"/>
<sequence length="246" mass="27032">MKSTTKQAIKQILGMVKMAFKYNNELPNSKTGASRIEYRLPFEGAWTVFNGGIDEETSHSWDVWTQRYAYDFVITDAQGSTYSGEVQDMQSYYCYGKYVLAPASGVVVEARDCDPDTPPALDGRVDCAGDDIRGNYVLIRHSDSEYSCLAHLAPGSVAVRPSDCVECGQRIGCCGSSGNSSEPHLHFHVQAGKSFYSSPGVPIRFSEVLAEPVASYEKIDSRPQPSNPLADFPPYLTRGLRVSNCD</sequence>
<reference evidence="3" key="1">
    <citation type="submission" date="2018-05" db="EMBL/GenBank/DDBJ databases">
        <title>Genome Sequencing of selected type strains of the family Eggerthellaceae.</title>
        <authorList>
            <person name="Danylec N."/>
            <person name="Stoll D.A."/>
            <person name="Doetsch A."/>
            <person name="Huch M."/>
        </authorList>
    </citation>
    <scope>NUCLEOTIDE SEQUENCE [LARGE SCALE GENOMIC DNA]</scope>
    <source>
        <strain evidence="3">DSM 24851</strain>
    </source>
</reference>
<dbReference type="Proteomes" id="UP000269591">
    <property type="component" value="Unassembled WGS sequence"/>
</dbReference>
<organism evidence="2 3">
    <name type="scientific">Slackia equolifaciens</name>
    <dbReference type="NCBI Taxonomy" id="498718"/>
    <lineage>
        <taxon>Bacteria</taxon>
        <taxon>Bacillati</taxon>
        <taxon>Actinomycetota</taxon>
        <taxon>Coriobacteriia</taxon>
        <taxon>Eggerthellales</taxon>
        <taxon>Eggerthellaceae</taxon>
        <taxon>Slackia</taxon>
    </lineage>
</organism>
<dbReference type="SUPFAM" id="SSF51261">
    <property type="entry name" value="Duplicated hybrid motif"/>
    <property type="match status" value="1"/>
</dbReference>
<dbReference type="Gene3D" id="2.70.70.10">
    <property type="entry name" value="Glucose Permease (Domain IIA)"/>
    <property type="match status" value="1"/>
</dbReference>
<evidence type="ECO:0000259" key="1">
    <source>
        <dbReference type="Pfam" id="PF01551"/>
    </source>
</evidence>
<keyword evidence="3" id="KW-1185">Reference proteome</keyword>
<evidence type="ECO:0000313" key="3">
    <source>
        <dbReference type="Proteomes" id="UP000269591"/>
    </source>
</evidence>
<dbReference type="InterPro" id="IPR016047">
    <property type="entry name" value="M23ase_b-sheet_dom"/>
</dbReference>
<dbReference type="InterPro" id="IPR011055">
    <property type="entry name" value="Dup_hybrid_motif"/>
</dbReference>
<accession>A0A3N0AY49</accession>
<evidence type="ECO:0000313" key="2">
    <source>
        <dbReference type="EMBL" id="RNL39504.1"/>
    </source>
</evidence>
<dbReference type="GO" id="GO:0004222">
    <property type="term" value="F:metalloendopeptidase activity"/>
    <property type="evidence" value="ECO:0007669"/>
    <property type="project" value="TreeGrafter"/>
</dbReference>